<comment type="caution">
    <text evidence="4">The sequence shown here is derived from an EMBL/GenBank/DDBJ whole genome shotgun (WGS) entry which is preliminary data.</text>
</comment>
<dbReference type="PROSITE" id="PS50202">
    <property type="entry name" value="MSP"/>
    <property type="match status" value="1"/>
</dbReference>
<dbReference type="Pfam" id="PF00635">
    <property type="entry name" value="Motile_Sperm"/>
    <property type="match status" value="1"/>
</dbReference>
<keyword evidence="1" id="KW-0472">Membrane</keyword>
<keyword evidence="1" id="KW-1133">Transmembrane helix</keyword>
<dbReference type="InterPro" id="IPR036865">
    <property type="entry name" value="CRAL-TRIO_dom_sf"/>
</dbReference>
<dbReference type="SMART" id="SM00516">
    <property type="entry name" value="SEC14"/>
    <property type="match status" value="1"/>
</dbReference>
<keyword evidence="1" id="KW-0812">Transmembrane</keyword>
<proteinExistence type="predicted"/>
<dbReference type="GO" id="GO:0012505">
    <property type="term" value="C:endomembrane system"/>
    <property type="evidence" value="ECO:0007669"/>
    <property type="project" value="TreeGrafter"/>
</dbReference>
<evidence type="ECO:0000313" key="4">
    <source>
        <dbReference type="EMBL" id="RWS15623.1"/>
    </source>
</evidence>
<dbReference type="InterPro" id="IPR013783">
    <property type="entry name" value="Ig-like_fold"/>
</dbReference>
<accession>A0A443RK26</accession>
<dbReference type="PANTHER" id="PTHR46384">
    <property type="entry name" value="MOTILE SPERM DOMAIN-CONTAINING PROTEIN 2"/>
    <property type="match status" value="1"/>
</dbReference>
<reference evidence="4 5" key="1">
    <citation type="journal article" date="2018" name="Gigascience">
        <title>Genomes of trombidid mites reveal novel predicted allergens and laterally-transferred genes associated with secondary metabolism.</title>
        <authorList>
            <person name="Dong X."/>
            <person name="Chaisiri K."/>
            <person name="Xia D."/>
            <person name="Armstrong S.D."/>
            <person name="Fang Y."/>
            <person name="Donnelly M.J."/>
            <person name="Kadowaki T."/>
            <person name="McGarry J.W."/>
            <person name="Darby A.C."/>
            <person name="Makepeace B.L."/>
        </authorList>
    </citation>
    <scope>NUCLEOTIDE SEQUENCE [LARGE SCALE GENOMIC DNA]</scope>
    <source>
        <strain evidence="4">UoL-WK</strain>
    </source>
</reference>
<evidence type="ECO:0000256" key="1">
    <source>
        <dbReference type="SAM" id="Phobius"/>
    </source>
</evidence>
<dbReference type="OrthoDB" id="75724at2759"/>
<dbReference type="InterPro" id="IPR053012">
    <property type="entry name" value="ER-organelle_contact"/>
</dbReference>
<dbReference type="AlphaFoldDB" id="A0A443RK26"/>
<dbReference type="InterPro" id="IPR000535">
    <property type="entry name" value="MSP_dom"/>
</dbReference>
<dbReference type="InterPro" id="IPR001251">
    <property type="entry name" value="CRAL-TRIO_dom"/>
</dbReference>
<evidence type="ECO:0000259" key="3">
    <source>
        <dbReference type="PROSITE" id="PS50202"/>
    </source>
</evidence>
<dbReference type="SUPFAM" id="SSF52087">
    <property type="entry name" value="CRAL/TRIO domain"/>
    <property type="match status" value="1"/>
</dbReference>
<name>A0A443RK26_9ACAR</name>
<dbReference type="EMBL" id="NCKU01000403">
    <property type="protein sequence ID" value="RWS15623.1"/>
    <property type="molecule type" value="Genomic_DNA"/>
</dbReference>
<dbReference type="PROSITE" id="PS50191">
    <property type="entry name" value="CRAL_TRIO"/>
    <property type="match status" value="1"/>
</dbReference>
<protein>
    <submittedName>
        <fullName evidence="4">Motile sperm domain-containing protein 2-like protein</fullName>
    </submittedName>
</protein>
<dbReference type="PANTHER" id="PTHR46384:SF1">
    <property type="entry name" value="MOTILE SPERM DOMAIN-CONTAINING PROTEIN 2"/>
    <property type="match status" value="1"/>
</dbReference>
<dbReference type="Gene3D" id="3.40.525.10">
    <property type="entry name" value="CRAL-TRIO lipid binding domain"/>
    <property type="match status" value="1"/>
</dbReference>
<dbReference type="CDD" id="cd00170">
    <property type="entry name" value="SEC14"/>
    <property type="match status" value="1"/>
</dbReference>
<dbReference type="Pfam" id="PF00650">
    <property type="entry name" value="CRAL_TRIO"/>
    <property type="match status" value="1"/>
</dbReference>
<sequence length="452" mass="53377">MLKTALKIRKEFRVPTTKDYEFPIEFYKSGGLFPYERDKKGNLVVYMRVALHKKIPELDIFEKAFLLHVFEKVDKITKGQFVVVFDMTDAGYENVDWDFLKFLLENVRHNFPIGLKYVLVTNLHWMLNTLRRAAFALMPTEFVSLIKFASGEEIFEYIDKENLPDFLGGTCKRNYMAVPRGSKSIYDVCEQFGYQKEIINKYMPRFKALLDEADAKLASGNLIDPVDYFDEPPEQEEIEEIKKEAPLQLEPEQLVQFYFDHNQNCFMAQILIHNISEQLIAFKVQSNCPKNYLVSPRLGILRPKTSLELKIQLLPGFENRIKCGRFLVLAAETKSERMSLEDFQRLWQNDERLFKWKLSSTIYSNESQRNEEEAIANEDPVDSLRLELSKLRMKYETLRRRQLQILISLTLLFILSLILLFIYFTETRFETKVTDFVAHNWNDIRQKYSPFD</sequence>
<evidence type="ECO:0000259" key="2">
    <source>
        <dbReference type="PROSITE" id="PS50191"/>
    </source>
</evidence>
<organism evidence="4 5">
    <name type="scientific">Dinothrombium tinctorium</name>
    <dbReference type="NCBI Taxonomy" id="1965070"/>
    <lineage>
        <taxon>Eukaryota</taxon>
        <taxon>Metazoa</taxon>
        <taxon>Ecdysozoa</taxon>
        <taxon>Arthropoda</taxon>
        <taxon>Chelicerata</taxon>
        <taxon>Arachnida</taxon>
        <taxon>Acari</taxon>
        <taxon>Acariformes</taxon>
        <taxon>Trombidiformes</taxon>
        <taxon>Prostigmata</taxon>
        <taxon>Anystina</taxon>
        <taxon>Parasitengona</taxon>
        <taxon>Trombidioidea</taxon>
        <taxon>Trombidiidae</taxon>
        <taxon>Dinothrombium</taxon>
    </lineage>
</organism>
<gene>
    <name evidence="4" type="ORF">B4U79_08894</name>
</gene>
<dbReference type="InterPro" id="IPR008962">
    <property type="entry name" value="PapD-like_sf"/>
</dbReference>
<dbReference type="Proteomes" id="UP000285301">
    <property type="component" value="Unassembled WGS sequence"/>
</dbReference>
<feature type="domain" description="CRAL-TRIO" evidence="2">
    <location>
        <begin position="20"/>
        <end position="175"/>
    </location>
</feature>
<dbReference type="Gene3D" id="2.60.40.10">
    <property type="entry name" value="Immunoglobulins"/>
    <property type="match status" value="1"/>
</dbReference>
<evidence type="ECO:0000313" key="5">
    <source>
        <dbReference type="Proteomes" id="UP000285301"/>
    </source>
</evidence>
<keyword evidence="5" id="KW-1185">Reference proteome</keyword>
<dbReference type="SUPFAM" id="SSF49354">
    <property type="entry name" value="PapD-like"/>
    <property type="match status" value="1"/>
</dbReference>
<feature type="transmembrane region" description="Helical" evidence="1">
    <location>
        <begin position="403"/>
        <end position="424"/>
    </location>
</feature>
<dbReference type="GO" id="GO:0140284">
    <property type="term" value="C:endoplasmic reticulum-endosome membrane contact site"/>
    <property type="evidence" value="ECO:0007669"/>
    <property type="project" value="TreeGrafter"/>
</dbReference>
<feature type="domain" description="MSP" evidence="3">
    <location>
        <begin position="246"/>
        <end position="365"/>
    </location>
</feature>